<evidence type="ECO:0000313" key="3">
    <source>
        <dbReference type="Proteomes" id="UP001154329"/>
    </source>
</evidence>
<dbReference type="Proteomes" id="UP001154329">
    <property type="component" value="Chromosome 1"/>
</dbReference>
<reference evidence="2" key="2">
    <citation type="submission" date="2022-10" db="EMBL/GenBank/DDBJ databases">
        <authorList>
            <consortium name="ENA_rothamsted_submissions"/>
            <consortium name="culmorum"/>
            <person name="King R."/>
        </authorList>
    </citation>
    <scope>NUCLEOTIDE SEQUENCE</scope>
</reference>
<sequence length="169" mass="19230">MKCLLINLIFFVIFVNSDTGKPLSLPQLPYGVYRYNIKGILRCHPPGINNKILYELYLSKKSANTAEFKGNITNLVPFDDSFDIDFNLAVKDSIGGWKENAFLYKSHKACSTLRNFLGPAWTQLMDTAGYPNMTCPIPKGYYKVLGIDSNIFMNSNFPKSFFMEHTNFV</sequence>
<feature type="chain" id="PRO_5040353535" evidence="1">
    <location>
        <begin position="20"/>
        <end position="169"/>
    </location>
</feature>
<evidence type="ECO:0000256" key="1">
    <source>
        <dbReference type="SAM" id="SignalP"/>
    </source>
</evidence>
<dbReference type="EMBL" id="OU899034">
    <property type="protein sequence ID" value="CAH1714086.1"/>
    <property type="molecule type" value="Genomic_DNA"/>
</dbReference>
<evidence type="ECO:0000313" key="2">
    <source>
        <dbReference type="EMBL" id="CAH1714086.1"/>
    </source>
</evidence>
<dbReference type="AlphaFoldDB" id="A0A9P0IS80"/>
<reference evidence="2" key="1">
    <citation type="submission" date="2022-02" db="EMBL/GenBank/DDBJ databases">
        <authorList>
            <person name="King R."/>
        </authorList>
    </citation>
    <scope>NUCLEOTIDE SEQUENCE</scope>
</reference>
<accession>A0A9P0IS80</accession>
<gene>
    <name evidence="2" type="ORF">APHIGO_LOCUS2638</name>
</gene>
<keyword evidence="3" id="KW-1185">Reference proteome</keyword>
<protein>
    <submittedName>
        <fullName evidence="2">Uncharacterized protein</fullName>
    </submittedName>
</protein>
<name>A0A9P0IS80_APHGO</name>
<keyword evidence="1" id="KW-0732">Signal</keyword>
<proteinExistence type="predicted"/>
<feature type="signal peptide" evidence="1">
    <location>
        <begin position="1"/>
        <end position="19"/>
    </location>
</feature>
<organism evidence="2 3">
    <name type="scientific">Aphis gossypii</name>
    <name type="common">Cotton aphid</name>
    <dbReference type="NCBI Taxonomy" id="80765"/>
    <lineage>
        <taxon>Eukaryota</taxon>
        <taxon>Metazoa</taxon>
        <taxon>Ecdysozoa</taxon>
        <taxon>Arthropoda</taxon>
        <taxon>Hexapoda</taxon>
        <taxon>Insecta</taxon>
        <taxon>Pterygota</taxon>
        <taxon>Neoptera</taxon>
        <taxon>Paraneoptera</taxon>
        <taxon>Hemiptera</taxon>
        <taxon>Sternorrhyncha</taxon>
        <taxon>Aphidomorpha</taxon>
        <taxon>Aphidoidea</taxon>
        <taxon>Aphididae</taxon>
        <taxon>Aphidini</taxon>
        <taxon>Aphis</taxon>
        <taxon>Aphis</taxon>
    </lineage>
</organism>